<reference evidence="1" key="1">
    <citation type="submission" date="2016-01" db="EMBL/GenBank/DDBJ databases">
        <authorList>
            <person name="Peeters C."/>
        </authorList>
    </citation>
    <scope>NUCLEOTIDE SEQUENCE</scope>
    <source>
        <strain evidence="1">LMG 29321</strain>
    </source>
</reference>
<proteinExistence type="predicted"/>
<evidence type="ECO:0000313" key="2">
    <source>
        <dbReference type="Proteomes" id="UP000071859"/>
    </source>
</evidence>
<comment type="caution">
    <text evidence="1">The sequence shown here is derived from an EMBL/GenBank/DDBJ whole genome shotgun (WGS) entry which is preliminary data.</text>
</comment>
<dbReference type="GO" id="GO:0016829">
    <property type="term" value="F:lyase activity"/>
    <property type="evidence" value="ECO:0007669"/>
    <property type="project" value="UniProtKB-KW"/>
</dbReference>
<gene>
    <name evidence="1" type="ORF">AWB78_05445</name>
</gene>
<dbReference type="Gene3D" id="3.40.50.1100">
    <property type="match status" value="1"/>
</dbReference>
<evidence type="ECO:0000313" key="1">
    <source>
        <dbReference type="EMBL" id="SAK96655.1"/>
    </source>
</evidence>
<organism evidence="1 2">
    <name type="scientific">Caballeronia calidae</name>
    <dbReference type="NCBI Taxonomy" id="1777139"/>
    <lineage>
        <taxon>Bacteria</taxon>
        <taxon>Pseudomonadati</taxon>
        <taxon>Pseudomonadota</taxon>
        <taxon>Betaproteobacteria</taxon>
        <taxon>Burkholderiales</taxon>
        <taxon>Burkholderiaceae</taxon>
        <taxon>Caballeronia</taxon>
    </lineage>
</organism>
<dbReference type="Proteomes" id="UP000071859">
    <property type="component" value="Unassembled WGS sequence"/>
</dbReference>
<keyword evidence="2" id="KW-1185">Reference proteome</keyword>
<name>A0A158DQ03_9BURK</name>
<accession>A0A158DQ03</accession>
<dbReference type="InterPro" id="IPR036052">
    <property type="entry name" value="TrpB-like_PALP_sf"/>
</dbReference>
<dbReference type="AlphaFoldDB" id="A0A158DQ03"/>
<dbReference type="EMBL" id="FCOX02000035">
    <property type="protein sequence ID" value="SAK96655.1"/>
    <property type="molecule type" value="Genomic_DNA"/>
</dbReference>
<protein>
    <submittedName>
        <fullName evidence="1">Diaminopropionate ammonia-lyase</fullName>
    </submittedName>
</protein>
<sequence>MLIDDSDAIDAMKTLAQGVGHDVPIVAGESGAAGFAGLVVSMRDRELARSIGLDAKARVLVINTEGATAPGVYARLVGASAEEVSARQREWLKRAAG</sequence>
<dbReference type="SUPFAM" id="SSF53686">
    <property type="entry name" value="Tryptophan synthase beta subunit-like PLP-dependent enzymes"/>
    <property type="match status" value="1"/>
</dbReference>